<keyword evidence="2" id="KW-0472">Membrane</keyword>
<sequence>PTPPGPPSGPLLPDLPSSPMQPGAAGIGDFTPPNKLPVTGTDALPLALLGIAAVAAGSAAVAATRRRTVRES</sequence>
<evidence type="ECO:0000256" key="2">
    <source>
        <dbReference type="SAM" id="Phobius"/>
    </source>
</evidence>
<dbReference type="NCBIfam" id="TIGR01167">
    <property type="entry name" value="LPXTG_anchor"/>
    <property type="match status" value="1"/>
</dbReference>
<feature type="region of interest" description="Disordered" evidence="1">
    <location>
        <begin position="1"/>
        <end position="39"/>
    </location>
</feature>
<comment type="caution">
    <text evidence="3">The sequence shown here is derived from an EMBL/GenBank/DDBJ whole genome shotgun (WGS) entry which is preliminary data.</text>
</comment>
<accession>A0A5C4IYG4</accession>
<evidence type="ECO:0000313" key="3">
    <source>
        <dbReference type="EMBL" id="TMQ79772.1"/>
    </source>
</evidence>
<feature type="non-terminal residue" evidence="3">
    <location>
        <position position="1"/>
    </location>
</feature>
<gene>
    <name evidence="3" type="ORF">ETD83_41940</name>
</gene>
<keyword evidence="2" id="KW-0812">Transmembrane</keyword>
<dbReference type="RefSeq" id="WP_138650783.1">
    <property type="nucleotide sequence ID" value="NZ_VCKW01000579.1"/>
</dbReference>
<organism evidence="3 4">
    <name type="scientific">Actinomadura soli</name>
    <dbReference type="NCBI Taxonomy" id="2508997"/>
    <lineage>
        <taxon>Bacteria</taxon>
        <taxon>Bacillati</taxon>
        <taxon>Actinomycetota</taxon>
        <taxon>Actinomycetes</taxon>
        <taxon>Streptosporangiales</taxon>
        <taxon>Thermomonosporaceae</taxon>
        <taxon>Actinomadura</taxon>
    </lineage>
</organism>
<name>A0A5C4IYG4_9ACTN</name>
<dbReference type="Proteomes" id="UP000309174">
    <property type="component" value="Unassembled WGS sequence"/>
</dbReference>
<protein>
    <submittedName>
        <fullName evidence="3">LPXTG cell wall anchor domain-containing protein</fullName>
    </submittedName>
</protein>
<evidence type="ECO:0000256" key="1">
    <source>
        <dbReference type="SAM" id="MobiDB-lite"/>
    </source>
</evidence>
<keyword evidence="4" id="KW-1185">Reference proteome</keyword>
<reference evidence="3 4" key="1">
    <citation type="submission" date="2019-05" db="EMBL/GenBank/DDBJ databases">
        <title>Draft genome sequence of Actinomadura sp. 14C53.</title>
        <authorList>
            <person name="Saricaoglu S."/>
            <person name="Isik K."/>
        </authorList>
    </citation>
    <scope>NUCLEOTIDE SEQUENCE [LARGE SCALE GENOMIC DNA]</scope>
    <source>
        <strain evidence="3 4">14C53</strain>
    </source>
</reference>
<keyword evidence="2" id="KW-1133">Transmembrane helix</keyword>
<feature type="transmembrane region" description="Helical" evidence="2">
    <location>
        <begin position="43"/>
        <end position="63"/>
    </location>
</feature>
<evidence type="ECO:0000313" key="4">
    <source>
        <dbReference type="Proteomes" id="UP000309174"/>
    </source>
</evidence>
<feature type="compositionally biased region" description="Pro residues" evidence="1">
    <location>
        <begin position="1"/>
        <end position="10"/>
    </location>
</feature>
<dbReference type="AlphaFoldDB" id="A0A5C4IYG4"/>
<dbReference type="EMBL" id="VCKW01000579">
    <property type="protein sequence ID" value="TMQ79772.1"/>
    <property type="molecule type" value="Genomic_DNA"/>
</dbReference>
<proteinExistence type="predicted"/>